<dbReference type="InterPro" id="IPR050738">
    <property type="entry name" value="Sulfatase"/>
</dbReference>
<dbReference type="PANTHER" id="PTHR42693:SF53">
    <property type="entry name" value="ENDO-4-O-SULFATASE"/>
    <property type="match status" value="1"/>
</dbReference>
<dbReference type="CDD" id="cd16148">
    <property type="entry name" value="sulfatase_like"/>
    <property type="match status" value="1"/>
</dbReference>
<dbReference type="PANTHER" id="PTHR42693">
    <property type="entry name" value="ARYLSULFATASE FAMILY MEMBER"/>
    <property type="match status" value="1"/>
</dbReference>
<protein>
    <submittedName>
        <fullName evidence="4">Sulfatase</fullName>
    </submittedName>
</protein>
<dbReference type="Proteomes" id="UP001596312">
    <property type="component" value="Unassembled WGS sequence"/>
</dbReference>
<dbReference type="InterPro" id="IPR000917">
    <property type="entry name" value="Sulfatase_N"/>
</dbReference>
<evidence type="ECO:0000256" key="1">
    <source>
        <dbReference type="ARBA" id="ARBA00008779"/>
    </source>
</evidence>
<sequence>MGHPNIAVVVMDTARATETVPADPAVTPTLAELAAEGTEYTNAFTSAPWTLPSHASLFTGTYTSRHGAHGGHTHLGEELRTLAEALGTEGYETVGISNNTWITEEFGYTRGFETFHKTWQLVQSETDLGEVTRAEHARGKLDAFVSQALSGNPLVNGLNALYDEFVRTNDDDGAARTTEWIGDWLDEREEDRPFFCFANYIEPHIEYGPPREYAEPFLPEGGYDEATAIRQDPRAYDVGEYDIDDREFELLEGLYKGELAYLDAKIGEFVDALKDAGEWEDTVLIVCGDHGENVGDHGFFGHQYNVYDTLLHVPLVIHGGAFEPATGEDELVQLLDLFPTLLDLADADAPAACEQAQGRSLLAGGPDRESVVAEYVSPQPSMEQLEERFGEIPEELYEYDRSLRAIRTREYKYVRGSDGTEELYDVEQDPEERFDIASTEAEIAADLADELDDWLDSFEHTEEGGEVEMTDATKGRLRDLGYL</sequence>
<dbReference type="EMBL" id="JBHSXQ010000004">
    <property type="protein sequence ID" value="MFC6906146.1"/>
    <property type="molecule type" value="Genomic_DNA"/>
</dbReference>
<evidence type="ECO:0000259" key="3">
    <source>
        <dbReference type="Pfam" id="PF00884"/>
    </source>
</evidence>
<keyword evidence="2" id="KW-0378">Hydrolase</keyword>
<dbReference type="Pfam" id="PF00884">
    <property type="entry name" value="Sulfatase"/>
    <property type="match status" value="1"/>
</dbReference>
<dbReference type="InterPro" id="IPR017850">
    <property type="entry name" value="Alkaline_phosphatase_core_sf"/>
</dbReference>
<evidence type="ECO:0000313" key="4">
    <source>
        <dbReference type="EMBL" id="MFC6906146.1"/>
    </source>
</evidence>
<dbReference type="RefSeq" id="WP_340604701.1">
    <property type="nucleotide sequence ID" value="NZ_JBBMXV010000004.1"/>
</dbReference>
<dbReference type="AlphaFoldDB" id="A0ABD5V5K9"/>
<organism evidence="4 5">
    <name type="scientific">Halalkalicoccus tibetensis</name>
    <dbReference type="NCBI Taxonomy" id="175632"/>
    <lineage>
        <taxon>Archaea</taxon>
        <taxon>Methanobacteriati</taxon>
        <taxon>Methanobacteriota</taxon>
        <taxon>Stenosarchaea group</taxon>
        <taxon>Halobacteria</taxon>
        <taxon>Halobacteriales</taxon>
        <taxon>Halococcaceae</taxon>
        <taxon>Halalkalicoccus</taxon>
    </lineage>
</organism>
<dbReference type="GO" id="GO:0016787">
    <property type="term" value="F:hydrolase activity"/>
    <property type="evidence" value="ECO:0007669"/>
    <property type="project" value="UniProtKB-KW"/>
</dbReference>
<dbReference type="SUPFAM" id="SSF53649">
    <property type="entry name" value="Alkaline phosphatase-like"/>
    <property type="match status" value="1"/>
</dbReference>
<accession>A0ABD5V5K9</accession>
<evidence type="ECO:0000313" key="5">
    <source>
        <dbReference type="Proteomes" id="UP001596312"/>
    </source>
</evidence>
<name>A0ABD5V5K9_9EURY</name>
<feature type="domain" description="Sulfatase N-terminal" evidence="3">
    <location>
        <begin position="4"/>
        <end position="346"/>
    </location>
</feature>
<comment type="caution">
    <text evidence="4">The sequence shown here is derived from an EMBL/GenBank/DDBJ whole genome shotgun (WGS) entry which is preliminary data.</text>
</comment>
<gene>
    <name evidence="4" type="ORF">ACFQGH_13185</name>
</gene>
<keyword evidence="5" id="KW-1185">Reference proteome</keyword>
<reference evidence="4 5" key="1">
    <citation type="journal article" date="2019" name="Int. J. Syst. Evol. Microbiol.">
        <title>The Global Catalogue of Microorganisms (GCM) 10K type strain sequencing project: providing services to taxonomists for standard genome sequencing and annotation.</title>
        <authorList>
            <consortium name="The Broad Institute Genomics Platform"/>
            <consortium name="The Broad Institute Genome Sequencing Center for Infectious Disease"/>
            <person name="Wu L."/>
            <person name="Ma J."/>
        </authorList>
    </citation>
    <scope>NUCLEOTIDE SEQUENCE [LARGE SCALE GENOMIC DNA]</scope>
    <source>
        <strain evidence="4 5">CGMCC 1.3240</strain>
    </source>
</reference>
<comment type="similarity">
    <text evidence="1">Belongs to the sulfatase family.</text>
</comment>
<dbReference type="Gene3D" id="3.40.720.10">
    <property type="entry name" value="Alkaline Phosphatase, subunit A"/>
    <property type="match status" value="1"/>
</dbReference>
<evidence type="ECO:0000256" key="2">
    <source>
        <dbReference type="ARBA" id="ARBA00022801"/>
    </source>
</evidence>
<proteinExistence type="inferred from homology"/>